<gene>
    <name evidence="1" type="ORF">F2Q69_00054740</name>
</gene>
<protein>
    <submittedName>
        <fullName evidence="1">Uncharacterized protein</fullName>
    </submittedName>
</protein>
<comment type="caution">
    <text evidence="1">The sequence shown here is derived from an EMBL/GenBank/DDBJ whole genome shotgun (WGS) entry which is preliminary data.</text>
</comment>
<dbReference type="Proteomes" id="UP000712600">
    <property type="component" value="Unassembled WGS sequence"/>
</dbReference>
<name>A0A8S9MYZ2_BRACR</name>
<dbReference type="EMBL" id="QGKX02002183">
    <property type="protein sequence ID" value="KAF3488361.1"/>
    <property type="molecule type" value="Genomic_DNA"/>
</dbReference>
<evidence type="ECO:0000313" key="1">
    <source>
        <dbReference type="EMBL" id="KAF3488361.1"/>
    </source>
</evidence>
<evidence type="ECO:0000313" key="2">
    <source>
        <dbReference type="Proteomes" id="UP000712600"/>
    </source>
</evidence>
<accession>A0A8S9MYZ2</accession>
<proteinExistence type="predicted"/>
<organism evidence="1 2">
    <name type="scientific">Brassica cretica</name>
    <name type="common">Mustard</name>
    <dbReference type="NCBI Taxonomy" id="69181"/>
    <lineage>
        <taxon>Eukaryota</taxon>
        <taxon>Viridiplantae</taxon>
        <taxon>Streptophyta</taxon>
        <taxon>Embryophyta</taxon>
        <taxon>Tracheophyta</taxon>
        <taxon>Spermatophyta</taxon>
        <taxon>Magnoliopsida</taxon>
        <taxon>eudicotyledons</taxon>
        <taxon>Gunneridae</taxon>
        <taxon>Pentapetalae</taxon>
        <taxon>rosids</taxon>
        <taxon>malvids</taxon>
        <taxon>Brassicales</taxon>
        <taxon>Brassicaceae</taxon>
        <taxon>Brassiceae</taxon>
        <taxon>Brassica</taxon>
    </lineage>
</organism>
<sequence length="114" mass="12867">MVYQRARSLRSDRAMCMLGLRILIELGLSTVRLSCSSSSMPVGYVSVVLGQSVFGSTEIRIIFYCKALRKDFFTKITFRKNVHTDFYGLSDIDSVVADFDPNNSQGAWEPIRSK</sequence>
<dbReference type="AlphaFoldDB" id="A0A8S9MYZ2"/>
<reference evidence="1" key="1">
    <citation type="submission" date="2019-12" db="EMBL/GenBank/DDBJ databases">
        <title>Genome sequencing and annotation of Brassica cretica.</title>
        <authorList>
            <person name="Studholme D.J."/>
            <person name="Sarris P."/>
        </authorList>
    </citation>
    <scope>NUCLEOTIDE SEQUENCE</scope>
    <source>
        <strain evidence="1">PFS-109/04</strain>
        <tissue evidence="1">Leaf</tissue>
    </source>
</reference>